<dbReference type="eggNOG" id="COG0847">
    <property type="taxonomic scope" value="Bacteria"/>
</dbReference>
<organism evidence="20 22">
    <name type="scientific">Xylella taiwanensis</name>
    <dbReference type="NCBI Taxonomy" id="1444770"/>
    <lineage>
        <taxon>Bacteria</taxon>
        <taxon>Pseudomonadati</taxon>
        <taxon>Pseudomonadota</taxon>
        <taxon>Gammaproteobacteria</taxon>
        <taxon>Lysobacterales</taxon>
        <taxon>Lysobacteraceae</taxon>
        <taxon>Xylella</taxon>
    </lineage>
</organism>
<evidence type="ECO:0000256" key="6">
    <source>
        <dbReference type="ARBA" id="ARBA00022705"/>
    </source>
</evidence>
<dbReference type="PANTHER" id="PTHR30231:SF41">
    <property type="entry name" value="DNA POLYMERASE III SUBUNIT EPSILON"/>
    <property type="match status" value="1"/>
</dbReference>
<sequence>MNDTKRQIVLDTETTGLEWAKGNRIVEIGAVELLDRRLSGNNFHRYLKPDVSFEAGAEAVTGLTIEFLADKPKFSGIADEFLAYINGAELIIHNAAFDLGFLDYELSRLGSEYGKITDRASVLDTLVMARERYPGQRNSLDALCKRLGVDNAHRQLHGALLDAQILADVYIALTSGQEEIGFALPDISRVGGVDAVRVAFAPDVLLPRPCVVAAQSELEAHEARLAKLRKMAGHALWDGV</sequence>
<proteinExistence type="predicted"/>
<dbReference type="EC" id="2.7.7.7" evidence="2 18"/>
<dbReference type="InterPro" id="IPR006054">
    <property type="entry name" value="DnaQ"/>
</dbReference>
<keyword evidence="6 18" id="KW-0235">DNA replication</keyword>
<evidence type="ECO:0000313" key="20">
    <source>
        <dbReference type="EMBL" id="EWS77470.1"/>
    </source>
</evidence>
<feature type="binding site" evidence="17">
    <location>
        <position position="162"/>
    </location>
    <ligand>
        <name>a divalent metal cation</name>
        <dbReference type="ChEBI" id="CHEBI:60240"/>
        <label>1</label>
        <note>catalytic</note>
    </ligand>
</feature>
<dbReference type="GO" id="GO:0045004">
    <property type="term" value="P:DNA replication proofreading"/>
    <property type="evidence" value="ECO:0007669"/>
    <property type="project" value="TreeGrafter"/>
</dbReference>
<evidence type="ECO:0000256" key="9">
    <source>
        <dbReference type="ARBA" id="ARBA00022801"/>
    </source>
</evidence>
<dbReference type="OrthoDB" id="9804290at2"/>
<reference evidence="21" key="2">
    <citation type="submission" date="2021-11" db="EMBL/GenBank/DDBJ databases">
        <title>Genome sequence of Xylella taiwanensis PLS432.</title>
        <authorList>
            <person name="Weng L.-W."/>
            <person name="Su C.-C."/>
            <person name="Tsai C.-W."/>
            <person name="Kuo C.-H."/>
        </authorList>
    </citation>
    <scope>NUCLEOTIDE SEQUENCE</scope>
    <source>
        <strain evidence="21">PLS432</strain>
    </source>
</reference>
<comment type="caution">
    <text evidence="20">The sequence shown here is derived from an EMBL/GenBank/DDBJ whole genome shotgun (WGS) entry which is preliminary data.</text>
</comment>
<keyword evidence="8 17" id="KW-0479">Metal-binding</keyword>
<keyword evidence="23" id="KW-1185">Reference proteome</keyword>
<feature type="domain" description="Exonuclease" evidence="19">
    <location>
        <begin position="6"/>
        <end position="179"/>
    </location>
</feature>
<evidence type="ECO:0000256" key="16">
    <source>
        <dbReference type="PIRSR" id="PIRSR606309-2"/>
    </source>
</evidence>
<feature type="binding site" evidence="17">
    <location>
        <position position="11"/>
    </location>
    <ligand>
        <name>a divalent metal cation</name>
        <dbReference type="ChEBI" id="CHEBI:60240"/>
        <label>1</label>
        <note>catalytic</note>
    </ligand>
</feature>
<dbReference type="Proteomes" id="UP000020406">
    <property type="component" value="Unassembled WGS sequence"/>
</dbReference>
<comment type="cofactor">
    <cofactor evidence="17">
        <name>Mg(2+)</name>
        <dbReference type="ChEBI" id="CHEBI:18420"/>
    </cofactor>
    <cofactor evidence="17">
        <name>Mn(2+)</name>
        <dbReference type="ChEBI" id="CHEBI:29035"/>
    </cofactor>
    <text evidence="17">Binds 2 divalent metal cations. Magnesium or manganese.</text>
</comment>
<dbReference type="EMBL" id="JDSQ01000019">
    <property type="protein sequence ID" value="EWS77470.1"/>
    <property type="molecule type" value="Genomic_DNA"/>
</dbReference>
<evidence type="ECO:0000256" key="8">
    <source>
        <dbReference type="ARBA" id="ARBA00022723"/>
    </source>
</evidence>
<comment type="function">
    <text evidence="18">DNA polymerase III is a complex, multichain enzyme responsible for most of the replicative synthesis in bacteria. The epsilon subunit contain the editing function and is a proofreading 3'-5' exonuclease.</text>
</comment>
<dbReference type="NCBIfam" id="TIGR00573">
    <property type="entry name" value="dnaq"/>
    <property type="match status" value="1"/>
</dbReference>
<dbReference type="InterPro" id="IPR013520">
    <property type="entry name" value="Ribonucl_H"/>
</dbReference>
<keyword evidence="5 18" id="KW-0548">Nucleotidyltransferase</keyword>
<dbReference type="GO" id="GO:0005829">
    <property type="term" value="C:cytosol"/>
    <property type="evidence" value="ECO:0007669"/>
    <property type="project" value="TreeGrafter"/>
</dbReference>
<evidence type="ECO:0000256" key="18">
    <source>
        <dbReference type="RuleBase" id="RU364087"/>
    </source>
</evidence>
<keyword evidence="7 18" id="KW-0540">Nuclease</keyword>
<reference evidence="20 22" key="1">
    <citation type="journal article" date="2014" name="Genome Announc.">
        <title>Draft Genome Sequence of Xylella fastidiosa Pear Leaf Scorch Strain in Taiwan.</title>
        <authorList>
            <person name="Su C.C."/>
            <person name="Deng W.L."/>
            <person name="Jan F.J."/>
            <person name="Chang C.J."/>
            <person name="Huang H."/>
            <person name="Chen J."/>
        </authorList>
    </citation>
    <scope>NUCLEOTIDE SEQUENCE [LARGE SCALE GENOMIC DNA]</scope>
    <source>
        <strain evidence="20 22">PLS229</strain>
    </source>
</reference>
<gene>
    <name evidence="18 21" type="primary">dnaQ</name>
    <name evidence="20" type="ORF">AF72_10440</name>
    <name evidence="21" type="ORF">LPH55_10225</name>
</gene>
<dbReference type="RefSeq" id="WP_038272095.1">
    <property type="nucleotide sequence ID" value="NZ_CP053627.1"/>
</dbReference>
<dbReference type="STRING" id="1444770.AF72_10440"/>
<dbReference type="PATRIC" id="fig|1444770.3.peg.2478"/>
<comment type="catalytic activity">
    <reaction evidence="14 18">
        <text>DNA(n) + a 2'-deoxyribonucleoside 5'-triphosphate = DNA(n+1) + diphosphate</text>
        <dbReference type="Rhea" id="RHEA:22508"/>
        <dbReference type="Rhea" id="RHEA-COMP:17339"/>
        <dbReference type="Rhea" id="RHEA-COMP:17340"/>
        <dbReference type="ChEBI" id="CHEBI:33019"/>
        <dbReference type="ChEBI" id="CHEBI:61560"/>
        <dbReference type="ChEBI" id="CHEBI:173112"/>
        <dbReference type="EC" id="2.7.7.7"/>
    </reaction>
</comment>
<feature type="binding site" evidence="16">
    <location>
        <position position="11"/>
    </location>
    <ligand>
        <name>substrate</name>
    </ligand>
</feature>
<keyword evidence="4 18" id="KW-0808">Transferase</keyword>
<feature type="binding site" evidence="17">
    <location>
        <position position="13"/>
    </location>
    <ligand>
        <name>a divalent metal cation</name>
        <dbReference type="ChEBI" id="CHEBI:60240"/>
        <label>1</label>
        <note>catalytic</note>
    </ligand>
</feature>
<dbReference type="NCBIfam" id="TIGR01406">
    <property type="entry name" value="dnaQ_proteo"/>
    <property type="match status" value="1"/>
</dbReference>
<evidence type="ECO:0000256" key="10">
    <source>
        <dbReference type="ARBA" id="ARBA00022839"/>
    </source>
</evidence>
<dbReference type="SMART" id="SM00479">
    <property type="entry name" value="EXOIII"/>
    <property type="match status" value="1"/>
</dbReference>
<evidence type="ECO:0000256" key="15">
    <source>
        <dbReference type="PIRSR" id="PIRSR606309-1"/>
    </source>
</evidence>
<dbReference type="Pfam" id="PF00929">
    <property type="entry name" value="RNase_T"/>
    <property type="match status" value="1"/>
</dbReference>
<dbReference type="PANTHER" id="PTHR30231">
    <property type="entry name" value="DNA POLYMERASE III SUBUNIT EPSILON"/>
    <property type="match status" value="1"/>
</dbReference>
<dbReference type="SUPFAM" id="SSF53098">
    <property type="entry name" value="Ribonuclease H-like"/>
    <property type="match status" value="1"/>
</dbReference>
<keyword evidence="10 18" id="KW-0269">Exonuclease</keyword>
<comment type="subunit">
    <text evidence="18">DNA polymerase III contains a core (composed of alpha, epsilon and theta chains) that associates with a tau subunit. This core dimerizes to form the POLIII' complex. PolIII' associates with the gamma complex (composed of gamma, delta, delta', psi and chi chains) and with the beta chain to form the complete DNA polymerase III complex.</text>
</comment>
<dbReference type="GO" id="GO:0003887">
    <property type="term" value="F:DNA-directed DNA polymerase activity"/>
    <property type="evidence" value="ECO:0007669"/>
    <property type="project" value="UniProtKB-KW"/>
</dbReference>
<dbReference type="EMBL" id="JAJPPU010000002">
    <property type="protein sequence ID" value="MCD8473822.1"/>
    <property type="molecule type" value="Genomic_DNA"/>
</dbReference>
<evidence type="ECO:0000259" key="19">
    <source>
        <dbReference type="SMART" id="SM00479"/>
    </source>
</evidence>
<keyword evidence="12 18" id="KW-0239">DNA-directed DNA polymerase</keyword>
<dbReference type="KEGG" id="xtw:AB672_05375"/>
<comment type="cofactor">
    <cofactor evidence="1 18">
        <name>Mn(2+)</name>
        <dbReference type="ChEBI" id="CHEBI:29035"/>
    </cofactor>
</comment>
<dbReference type="AlphaFoldDB" id="Z9JGF4"/>
<evidence type="ECO:0000256" key="13">
    <source>
        <dbReference type="ARBA" id="ARBA00023211"/>
    </source>
</evidence>
<dbReference type="Gene3D" id="3.30.420.10">
    <property type="entry name" value="Ribonuclease H-like superfamily/Ribonuclease H"/>
    <property type="match status" value="1"/>
</dbReference>
<dbReference type="CDD" id="cd06131">
    <property type="entry name" value="DNA_pol_III_epsilon_Ecoli_like"/>
    <property type="match status" value="1"/>
</dbReference>
<evidence type="ECO:0000256" key="3">
    <source>
        <dbReference type="ARBA" id="ARBA00020352"/>
    </source>
</evidence>
<keyword evidence="13 17" id="KW-0464">Manganese</keyword>
<evidence type="ECO:0000313" key="21">
    <source>
        <dbReference type="EMBL" id="MCD8473822.1"/>
    </source>
</evidence>
<evidence type="ECO:0000313" key="22">
    <source>
        <dbReference type="Proteomes" id="UP000020406"/>
    </source>
</evidence>
<protein>
    <recommendedName>
        <fullName evidence="3 18">DNA polymerase III subunit epsilon</fullName>
        <ecNumber evidence="2 18">2.7.7.7</ecNumber>
    </recommendedName>
</protein>
<dbReference type="FunFam" id="3.30.420.10:FF:000012">
    <property type="entry name" value="DNA polymerase III subunit epsilon"/>
    <property type="match status" value="1"/>
</dbReference>
<accession>Z9JGF4</accession>
<evidence type="ECO:0000256" key="7">
    <source>
        <dbReference type="ARBA" id="ARBA00022722"/>
    </source>
</evidence>
<dbReference type="Proteomes" id="UP001430701">
    <property type="component" value="Unassembled WGS sequence"/>
</dbReference>
<dbReference type="InterPro" id="IPR036397">
    <property type="entry name" value="RNaseH_sf"/>
</dbReference>
<dbReference type="InterPro" id="IPR006309">
    <property type="entry name" value="DnaQ_proteo"/>
</dbReference>
<evidence type="ECO:0000256" key="11">
    <source>
        <dbReference type="ARBA" id="ARBA00022842"/>
    </source>
</evidence>
<dbReference type="GO" id="GO:0003677">
    <property type="term" value="F:DNA binding"/>
    <property type="evidence" value="ECO:0007669"/>
    <property type="project" value="InterPro"/>
</dbReference>
<evidence type="ECO:0000313" key="23">
    <source>
        <dbReference type="Proteomes" id="UP001430701"/>
    </source>
</evidence>
<evidence type="ECO:0000256" key="4">
    <source>
        <dbReference type="ARBA" id="ARBA00022679"/>
    </source>
</evidence>
<dbReference type="GO" id="GO:0008408">
    <property type="term" value="F:3'-5' exonuclease activity"/>
    <property type="evidence" value="ECO:0007669"/>
    <property type="project" value="TreeGrafter"/>
</dbReference>
<evidence type="ECO:0000256" key="2">
    <source>
        <dbReference type="ARBA" id="ARBA00012417"/>
    </source>
</evidence>
<keyword evidence="9 18" id="KW-0378">Hydrolase</keyword>
<evidence type="ECO:0000256" key="1">
    <source>
        <dbReference type="ARBA" id="ARBA00001936"/>
    </source>
</evidence>
<dbReference type="InterPro" id="IPR012337">
    <property type="entry name" value="RNaseH-like_sf"/>
</dbReference>
<evidence type="ECO:0000256" key="14">
    <source>
        <dbReference type="ARBA" id="ARBA00049244"/>
    </source>
</evidence>
<evidence type="ECO:0000256" key="12">
    <source>
        <dbReference type="ARBA" id="ARBA00022932"/>
    </source>
</evidence>
<evidence type="ECO:0000256" key="5">
    <source>
        <dbReference type="ARBA" id="ARBA00022695"/>
    </source>
</evidence>
<feature type="binding site" evidence="16">
    <location>
        <position position="162"/>
    </location>
    <ligand>
        <name>substrate</name>
    </ligand>
</feature>
<dbReference type="NCBIfam" id="NF004316">
    <property type="entry name" value="PRK05711.1"/>
    <property type="match status" value="1"/>
</dbReference>
<dbReference type="GeneID" id="68900715"/>
<feature type="binding site" evidence="16">
    <location>
        <position position="13"/>
    </location>
    <ligand>
        <name>substrate</name>
    </ligand>
</feature>
<dbReference type="GO" id="GO:0046872">
    <property type="term" value="F:metal ion binding"/>
    <property type="evidence" value="ECO:0007669"/>
    <property type="project" value="UniProtKB-KW"/>
</dbReference>
<name>Z9JGF4_9GAMM</name>
<evidence type="ECO:0000256" key="17">
    <source>
        <dbReference type="PIRSR" id="PIRSR606309-3"/>
    </source>
</evidence>
<feature type="active site" description="Proton acceptor" evidence="15">
    <location>
        <position position="157"/>
    </location>
</feature>
<keyword evidence="11 17" id="KW-0460">Magnesium</keyword>